<evidence type="ECO:0000313" key="3">
    <source>
        <dbReference type="Proteomes" id="UP000550714"/>
    </source>
</evidence>
<protein>
    <submittedName>
        <fullName evidence="2">Uncharacterized protein</fullName>
    </submittedName>
</protein>
<accession>A0A839S6M6</accession>
<feature type="region of interest" description="Disordered" evidence="1">
    <location>
        <begin position="1"/>
        <end position="38"/>
    </location>
</feature>
<name>A0A839S6M6_9PSEU</name>
<proteinExistence type="predicted"/>
<feature type="compositionally biased region" description="Basic residues" evidence="1">
    <location>
        <begin position="1"/>
        <end position="20"/>
    </location>
</feature>
<gene>
    <name evidence="2" type="ORF">FHS23_004489</name>
</gene>
<reference evidence="2 3" key="1">
    <citation type="submission" date="2020-08" db="EMBL/GenBank/DDBJ databases">
        <title>Genomic Encyclopedia of Type Strains, Phase III (KMG-III): the genomes of soil and plant-associated and newly described type strains.</title>
        <authorList>
            <person name="Whitman W."/>
        </authorList>
    </citation>
    <scope>NUCLEOTIDE SEQUENCE [LARGE SCALE GENOMIC DNA]</scope>
    <source>
        <strain evidence="2 3">CECT 8577</strain>
    </source>
</reference>
<feature type="compositionally biased region" description="Basic residues" evidence="1">
    <location>
        <begin position="29"/>
        <end position="38"/>
    </location>
</feature>
<dbReference type="EMBL" id="JACHWU010000010">
    <property type="protein sequence ID" value="MBB3053436.1"/>
    <property type="molecule type" value="Genomic_DNA"/>
</dbReference>
<dbReference type="Proteomes" id="UP000550714">
    <property type="component" value="Unassembled WGS sequence"/>
</dbReference>
<dbReference type="AlphaFoldDB" id="A0A839S6M6"/>
<keyword evidence="3" id="KW-1185">Reference proteome</keyword>
<organism evidence="2 3">
    <name type="scientific">Prauserella isguenensis</name>
    <dbReference type="NCBI Taxonomy" id="1470180"/>
    <lineage>
        <taxon>Bacteria</taxon>
        <taxon>Bacillati</taxon>
        <taxon>Actinomycetota</taxon>
        <taxon>Actinomycetes</taxon>
        <taxon>Pseudonocardiales</taxon>
        <taxon>Pseudonocardiaceae</taxon>
        <taxon>Prauserella</taxon>
    </lineage>
</organism>
<sequence length="38" mass="4098">MAVPGARHRTAVGARSHHRSGNPAVRTPMRPHRGSKEA</sequence>
<evidence type="ECO:0000256" key="1">
    <source>
        <dbReference type="SAM" id="MobiDB-lite"/>
    </source>
</evidence>
<comment type="caution">
    <text evidence="2">The sequence shown here is derived from an EMBL/GenBank/DDBJ whole genome shotgun (WGS) entry which is preliminary data.</text>
</comment>
<evidence type="ECO:0000313" key="2">
    <source>
        <dbReference type="EMBL" id="MBB3053436.1"/>
    </source>
</evidence>